<proteinExistence type="inferred from homology"/>
<keyword evidence="2" id="KW-0325">Glycoprotein</keyword>
<organism evidence="6 7">
    <name type="scientific">Brassica cretica</name>
    <name type="common">Mustard</name>
    <dbReference type="NCBI Taxonomy" id="69181"/>
    <lineage>
        <taxon>Eukaryota</taxon>
        <taxon>Viridiplantae</taxon>
        <taxon>Streptophyta</taxon>
        <taxon>Embryophyta</taxon>
        <taxon>Tracheophyta</taxon>
        <taxon>Spermatophyta</taxon>
        <taxon>Magnoliopsida</taxon>
        <taxon>eudicotyledons</taxon>
        <taxon>Gunneridae</taxon>
        <taxon>Pentapetalae</taxon>
        <taxon>rosids</taxon>
        <taxon>malvids</taxon>
        <taxon>Brassicales</taxon>
        <taxon>Brassicaceae</taxon>
        <taxon>Brassiceae</taxon>
        <taxon>Brassica</taxon>
    </lineage>
</organism>
<dbReference type="Pfam" id="PF02469">
    <property type="entry name" value="Fasciclin"/>
    <property type="match status" value="1"/>
</dbReference>
<dbReference type="Proteomes" id="UP000712600">
    <property type="component" value="Unassembled WGS sequence"/>
</dbReference>
<evidence type="ECO:0000256" key="1">
    <source>
        <dbReference type="ARBA" id="ARBA00007843"/>
    </source>
</evidence>
<evidence type="ECO:0000256" key="4">
    <source>
        <dbReference type="SAM" id="Phobius"/>
    </source>
</evidence>
<keyword evidence="2" id="KW-0654">Proteoglycan</keyword>
<dbReference type="InterPro" id="IPR000782">
    <property type="entry name" value="FAS1_domain"/>
</dbReference>
<dbReference type="Gene3D" id="2.30.180.10">
    <property type="entry name" value="FAS1 domain"/>
    <property type="match status" value="1"/>
</dbReference>
<dbReference type="PROSITE" id="PS50213">
    <property type="entry name" value="FAS1"/>
    <property type="match status" value="1"/>
</dbReference>
<evidence type="ECO:0000313" key="7">
    <source>
        <dbReference type="Proteomes" id="UP000712600"/>
    </source>
</evidence>
<dbReference type="PANTHER" id="PTHR37232:SF2">
    <property type="entry name" value="FAS1 DOMAIN-CONTAINING PROTEIN"/>
    <property type="match status" value="1"/>
</dbReference>
<dbReference type="PANTHER" id="PTHR37232">
    <property type="entry name" value="FASCICLIN DOMAIN PROTEIN"/>
    <property type="match status" value="1"/>
</dbReference>
<sequence>MRRLLIKKNPVFFLFLLITTSSLTILIFSLLRLPESPPIIFTGKLRADLSDELGFFGNMMIEMLPEDLVFTAFVPSENAFNRDLGMTKPNNTRKSKPLEDDDGGNTYAVVSRILGFAVVPYRVETGDVGKDETASYESLSGFTLKIWRKSRNGGGLVVNGVETEKMGLKRGKIMVHIMDGVIMDSDFAQSVASSTTPQDEDEPEP</sequence>
<comment type="caution">
    <text evidence="6">The sequence shown here is derived from an EMBL/GenBank/DDBJ whole genome shotgun (WGS) entry which is preliminary data.</text>
</comment>
<dbReference type="InterPro" id="IPR036378">
    <property type="entry name" value="FAS1_dom_sf"/>
</dbReference>
<accession>A0A8S9RNB8</accession>
<dbReference type="AlphaFoldDB" id="A0A8S9RNB8"/>
<reference evidence="6" key="1">
    <citation type="submission" date="2019-12" db="EMBL/GenBank/DDBJ databases">
        <title>Genome sequencing and annotation of Brassica cretica.</title>
        <authorList>
            <person name="Studholme D.J."/>
            <person name="Sarris P."/>
        </authorList>
    </citation>
    <scope>NUCLEOTIDE SEQUENCE</scope>
    <source>
        <strain evidence="6">PFS-109/04</strain>
        <tissue evidence="6">Leaf</tissue>
    </source>
</reference>
<gene>
    <name evidence="6" type="ORF">F2Q69_00061926</name>
</gene>
<feature type="transmembrane region" description="Helical" evidence="4">
    <location>
        <begin position="12"/>
        <end position="31"/>
    </location>
</feature>
<feature type="domain" description="FAS1" evidence="5">
    <location>
        <begin position="10"/>
        <end position="182"/>
    </location>
</feature>
<dbReference type="SUPFAM" id="SSF82153">
    <property type="entry name" value="FAS1 domain"/>
    <property type="match status" value="1"/>
</dbReference>
<evidence type="ECO:0000256" key="3">
    <source>
        <dbReference type="SAM" id="MobiDB-lite"/>
    </source>
</evidence>
<keyword evidence="4" id="KW-0812">Transmembrane</keyword>
<evidence type="ECO:0000259" key="5">
    <source>
        <dbReference type="PROSITE" id="PS50213"/>
    </source>
</evidence>
<evidence type="ECO:0000313" key="6">
    <source>
        <dbReference type="EMBL" id="KAF3573717.1"/>
    </source>
</evidence>
<keyword evidence="4" id="KW-0472">Membrane</keyword>
<comment type="similarity">
    <text evidence="1">Belongs to the fasciclin-like AGP family.</text>
</comment>
<name>A0A8S9RNB8_BRACR</name>
<keyword evidence="4" id="KW-1133">Transmembrane helix</keyword>
<protein>
    <recommendedName>
        <fullName evidence="5">FAS1 domain-containing protein</fullName>
    </recommendedName>
</protein>
<evidence type="ECO:0000256" key="2">
    <source>
        <dbReference type="ARBA" id="ARBA00022974"/>
    </source>
</evidence>
<feature type="region of interest" description="Disordered" evidence="3">
    <location>
        <begin position="84"/>
        <end position="103"/>
    </location>
</feature>
<dbReference type="EMBL" id="QGKX02000095">
    <property type="protein sequence ID" value="KAF3573717.1"/>
    <property type="molecule type" value="Genomic_DNA"/>
</dbReference>